<feature type="site" description="Important for serine binding" evidence="8">
    <location>
        <position position="406"/>
    </location>
</feature>
<feature type="binding site" evidence="7 8">
    <location>
        <position position="306"/>
    </location>
    <ligand>
        <name>L-serine</name>
        <dbReference type="ChEBI" id="CHEBI:33384"/>
    </ligand>
</feature>
<comment type="similarity">
    <text evidence="7">Belongs to the class-II aminoacyl-tRNA synthetase family. Type-1 seryl-tRNA synthetase subfamily.</text>
</comment>
<evidence type="ECO:0000259" key="10">
    <source>
        <dbReference type="PROSITE" id="PS50862"/>
    </source>
</evidence>
<evidence type="ECO:0000256" key="4">
    <source>
        <dbReference type="ARBA" id="ARBA00022840"/>
    </source>
</evidence>
<keyword evidence="6 7" id="KW-0030">Aminoacyl-tRNA synthetase</keyword>
<name>A0A2U9IUU6_9CREN</name>
<dbReference type="InterPro" id="IPR002317">
    <property type="entry name" value="Ser-tRNA-ligase_type_1"/>
</dbReference>
<evidence type="ECO:0000256" key="2">
    <source>
        <dbReference type="ARBA" id="ARBA00022598"/>
    </source>
</evidence>
<dbReference type="UniPathway" id="UPA00906">
    <property type="reaction ID" value="UER00895"/>
</dbReference>
<feature type="binding site" evidence="8">
    <location>
        <position position="404"/>
    </location>
    <ligand>
        <name>L-serine</name>
        <dbReference type="ChEBI" id="CHEBI:33384"/>
    </ligand>
</feature>
<dbReference type="PIRSF" id="PIRSF001529">
    <property type="entry name" value="Ser-tRNA-synth_IIa"/>
    <property type="match status" value="1"/>
</dbReference>
<dbReference type="Gene3D" id="3.30.930.10">
    <property type="entry name" value="Bira Bifunctional Protein, Domain 2"/>
    <property type="match status" value="1"/>
</dbReference>
<dbReference type="PANTHER" id="PTHR11778">
    <property type="entry name" value="SERYL-TRNA SYNTHETASE"/>
    <property type="match status" value="1"/>
</dbReference>
<dbReference type="CDD" id="cd00770">
    <property type="entry name" value="SerRS_core"/>
    <property type="match status" value="1"/>
</dbReference>
<feature type="binding site" evidence="8">
    <location>
        <position position="252"/>
    </location>
    <ligand>
        <name>L-serine</name>
        <dbReference type="ChEBI" id="CHEBI:33384"/>
    </ligand>
</feature>
<keyword evidence="12" id="KW-1185">Reference proteome</keyword>
<feature type="binding site" evidence="9">
    <location>
        <begin position="299"/>
        <end position="302"/>
    </location>
    <ligand>
        <name>ATP</name>
        <dbReference type="ChEBI" id="CHEBI:30616"/>
    </ligand>
</feature>
<dbReference type="InterPro" id="IPR006195">
    <property type="entry name" value="aa-tRNA-synth_II"/>
</dbReference>
<evidence type="ECO:0000256" key="3">
    <source>
        <dbReference type="ARBA" id="ARBA00022741"/>
    </source>
</evidence>
<feature type="binding site" evidence="7 9">
    <location>
        <begin position="370"/>
        <end position="373"/>
    </location>
    <ligand>
        <name>ATP</name>
        <dbReference type="ChEBI" id="CHEBI:30616"/>
    </ligand>
</feature>
<evidence type="ECO:0000313" key="11">
    <source>
        <dbReference type="EMBL" id="AWR99763.1"/>
    </source>
</evidence>
<organism evidence="11 12">
    <name type="scientific">Metallosphaera hakonensis JCM 8857 = DSM 7519</name>
    <dbReference type="NCBI Taxonomy" id="1293036"/>
    <lineage>
        <taxon>Archaea</taxon>
        <taxon>Thermoproteota</taxon>
        <taxon>Thermoprotei</taxon>
        <taxon>Sulfolobales</taxon>
        <taxon>Sulfolobaceae</taxon>
        <taxon>Metallosphaera</taxon>
    </lineage>
</organism>
<dbReference type="InterPro" id="IPR015866">
    <property type="entry name" value="Ser-tRNA-synth_1_N"/>
</dbReference>
<dbReference type="InterPro" id="IPR045864">
    <property type="entry name" value="aa-tRNA-synth_II/BPL/LPL"/>
</dbReference>
<dbReference type="STRING" id="1293036.GCA_001315825_00837"/>
<dbReference type="InterPro" id="IPR010978">
    <property type="entry name" value="tRNA-bd_arm"/>
</dbReference>
<dbReference type="PRINTS" id="PR00981">
    <property type="entry name" value="TRNASYNTHSER"/>
</dbReference>
<protein>
    <recommendedName>
        <fullName evidence="7">Serine--tRNA ligase</fullName>
        <ecNumber evidence="7">6.1.1.11</ecNumber>
    </recommendedName>
    <alternativeName>
        <fullName evidence="7">Seryl-tRNA synthetase</fullName>
        <shortName evidence="7">SerRS</shortName>
    </alternativeName>
    <alternativeName>
        <fullName evidence="7">Seryl-tRNA(Ser/Sec) synthetase</fullName>
    </alternativeName>
</protein>
<dbReference type="PROSITE" id="PS50862">
    <property type="entry name" value="AA_TRNA_LIGASE_II"/>
    <property type="match status" value="1"/>
</dbReference>
<comment type="function">
    <text evidence="7">Catalyzes the attachment of serine to tRNA(Ser). Is also able to aminoacylate tRNA(Sec) with serine, to form the misacylated tRNA L-seryl-tRNA(Sec), which will be further converted into selenocysteinyl-tRNA(Sec).</text>
</comment>
<feature type="binding site" evidence="7">
    <location>
        <begin position="252"/>
        <end position="254"/>
    </location>
    <ligand>
        <name>L-serine</name>
        <dbReference type="ChEBI" id="CHEBI:33384"/>
    </ligand>
</feature>
<keyword evidence="4 7" id="KW-0067">ATP-binding</keyword>
<accession>A0A2U9IUU6</accession>
<proteinExistence type="inferred from homology"/>
<dbReference type="InterPro" id="IPR033729">
    <property type="entry name" value="SerRS_core"/>
</dbReference>
<keyword evidence="1 7" id="KW-0963">Cytoplasm</keyword>
<dbReference type="SUPFAM" id="SSF55681">
    <property type="entry name" value="Class II aaRS and biotin synthetases"/>
    <property type="match status" value="1"/>
</dbReference>
<dbReference type="FunFam" id="3.30.930.10:FF:000048">
    <property type="entry name" value="Serine--tRNA ligase"/>
    <property type="match status" value="1"/>
</dbReference>
<dbReference type="Pfam" id="PF00587">
    <property type="entry name" value="tRNA-synt_2b"/>
    <property type="match status" value="1"/>
</dbReference>
<dbReference type="NCBIfam" id="TIGR00414">
    <property type="entry name" value="serS"/>
    <property type="match status" value="1"/>
</dbReference>
<dbReference type="Proteomes" id="UP000247586">
    <property type="component" value="Chromosome"/>
</dbReference>
<dbReference type="InterPro" id="IPR002314">
    <property type="entry name" value="aa-tRNA-synt_IIb"/>
</dbReference>
<dbReference type="GeneID" id="36835425"/>
<evidence type="ECO:0000256" key="7">
    <source>
        <dbReference type="HAMAP-Rule" id="MF_00176"/>
    </source>
</evidence>
<dbReference type="KEGG" id="mhk:DFR87_08745"/>
<dbReference type="GO" id="GO:0016260">
    <property type="term" value="P:selenocysteine biosynthetic process"/>
    <property type="evidence" value="ECO:0007669"/>
    <property type="project" value="UniProtKB-UniRule"/>
</dbReference>
<feature type="domain" description="Aminoacyl-transfer RNA synthetases class-II family profile" evidence="10">
    <location>
        <begin position="209"/>
        <end position="431"/>
    </location>
</feature>
<sequence>MSWSLLELIRSNPDVLMESLKKRGVDPSLAEKATELDRKWRSILQEVERLRHEHNLLSSQIPRLPPEERKKKIEETRSLLALIEVKEKELRSIEDERDNLLKTLPNLVHETVPVGPDDSFNVPIKVWGKFRVYEKDLDSFLSQVNGLKPDYEIIKFKPVGHAEELENVLKLGNTVKAGEVAGSRFYYLFEDIVWLEQALIMYAIDTVTAKGFSLVVPPYMLRGEVIQSVIDMDTFKDAIYKIENEDLYLIATAEHPLAALYFKEEIEADRLPLKYVGLSPAFRKEAGAANKDLKGIFRVHQFNKVEQFIFSLPEDSWKFHEELLGNAEEIFRGLELPYRVVNIASGDLGACAAKKYDLEVWMPAQAKFREMVSCSNCTDWQAFRMKIRFVDRKKNRKGFVHTLNSTAIATTRAITAILENNQQEDGSVVIPKALRPYLERFQNAPKQVIVPRKKN</sequence>
<dbReference type="Pfam" id="PF02403">
    <property type="entry name" value="Seryl_tRNA_N"/>
    <property type="match status" value="1"/>
</dbReference>
<comment type="subcellular location">
    <subcellularLocation>
        <location evidence="7">Cytoplasm</location>
    </subcellularLocation>
</comment>
<gene>
    <name evidence="7" type="primary">serS</name>
    <name evidence="11" type="ORF">DFR87_08745</name>
</gene>
<dbReference type="InterPro" id="IPR042103">
    <property type="entry name" value="SerRS_1_N_sf"/>
</dbReference>
<keyword evidence="3 7" id="KW-0547">Nucleotide-binding</keyword>
<dbReference type="EMBL" id="CP029287">
    <property type="protein sequence ID" value="AWR99763.1"/>
    <property type="molecule type" value="Genomic_DNA"/>
</dbReference>
<dbReference type="OrthoDB" id="35932at2157"/>
<dbReference type="HAMAP" id="MF_00176">
    <property type="entry name" value="Ser_tRNA_synth_type1"/>
    <property type="match status" value="1"/>
</dbReference>
<reference evidence="11" key="1">
    <citation type="submission" date="2018-05" db="EMBL/GenBank/DDBJ databases">
        <title>Complete Genome Sequences of Extremely Thermoacidophilic, Metal-Mobilizing Type-Strain Members of the Archaeal Family Sulfolobaceae: Acidianus brierleyi DSM-1651T, Acidianus sulfidivorans DSM-18786T, Metallosphaera hakonensis DSM-7519T, and Metallosphaera prunae DSM-10039T.</title>
        <authorList>
            <person name="Counts J.A."/>
            <person name="Kelly R.M."/>
        </authorList>
    </citation>
    <scope>NUCLEOTIDE SEQUENCE [LARGE SCALE GENOMIC DNA]</scope>
    <source>
        <strain evidence="11">HO1-1</strain>
    </source>
</reference>
<comment type="domain">
    <text evidence="7">Consists of two distinct domains, a catalytic core and a N-terminal extension that is involved in tRNA binding.</text>
</comment>
<feature type="binding site" evidence="7">
    <location>
        <position position="406"/>
    </location>
    <ligand>
        <name>L-serine</name>
        <dbReference type="ChEBI" id="CHEBI:33384"/>
    </ligand>
</feature>
<feature type="binding site" evidence="7 9">
    <location>
        <begin position="283"/>
        <end position="285"/>
    </location>
    <ligand>
        <name>ATP</name>
        <dbReference type="ChEBI" id="CHEBI:30616"/>
    </ligand>
</feature>
<evidence type="ECO:0000256" key="5">
    <source>
        <dbReference type="ARBA" id="ARBA00022917"/>
    </source>
</evidence>
<dbReference type="GO" id="GO:0005737">
    <property type="term" value="C:cytoplasm"/>
    <property type="evidence" value="ECO:0007669"/>
    <property type="project" value="UniProtKB-SubCell"/>
</dbReference>
<keyword evidence="5 7" id="KW-0648">Protein biosynthesis</keyword>
<dbReference type="SUPFAM" id="SSF46589">
    <property type="entry name" value="tRNA-binding arm"/>
    <property type="match status" value="1"/>
</dbReference>
<evidence type="ECO:0000313" key="12">
    <source>
        <dbReference type="Proteomes" id="UP000247586"/>
    </source>
</evidence>
<dbReference type="GO" id="GO:0005524">
    <property type="term" value="F:ATP binding"/>
    <property type="evidence" value="ECO:0007669"/>
    <property type="project" value="UniProtKB-UniRule"/>
</dbReference>
<evidence type="ECO:0000256" key="6">
    <source>
        <dbReference type="ARBA" id="ARBA00023146"/>
    </source>
</evidence>
<dbReference type="RefSeq" id="WP_110369349.1">
    <property type="nucleotide sequence ID" value="NZ_CP029287.2"/>
</dbReference>
<dbReference type="GO" id="GO:0006434">
    <property type="term" value="P:seryl-tRNA aminoacylation"/>
    <property type="evidence" value="ECO:0007669"/>
    <property type="project" value="UniProtKB-UniRule"/>
</dbReference>
<dbReference type="Gene3D" id="1.10.287.40">
    <property type="entry name" value="Serine-tRNA synthetase, tRNA binding domain"/>
    <property type="match status" value="1"/>
</dbReference>
<evidence type="ECO:0000256" key="1">
    <source>
        <dbReference type="ARBA" id="ARBA00022490"/>
    </source>
</evidence>
<evidence type="ECO:0000256" key="8">
    <source>
        <dbReference type="PIRSR" id="PIRSR001529-1"/>
    </source>
</evidence>
<comment type="catalytic activity">
    <reaction evidence="7">
        <text>tRNA(Sec) + L-serine + ATP = L-seryl-tRNA(Sec) + AMP + diphosphate + H(+)</text>
        <dbReference type="Rhea" id="RHEA:42580"/>
        <dbReference type="Rhea" id="RHEA-COMP:9742"/>
        <dbReference type="Rhea" id="RHEA-COMP:10128"/>
        <dbReference type="ChEBI" id="CHEBI:15378"/>
        <dbReference type="ChEBI" id="CHEBI:30616"/>
        <dbReference type="ChEBI" id="CHEBI:33019"/>
        <dbReference type="ChEBI" id="CHEBI:33384"/>
        <dbReference type="ChEBI" id="CHEBI:78442"/>
        <dbReference type="ChEBI" id="CHEBI:78533"/>
        <dbReference type="ChEBI" id="CHEBI:456215"/>
        <dbReference type="EC" id="6.1.1.11"/>
    </reaction>
</comment>
<dbReference type="EC" id="6.1.1.11" evidence="7"/>
<comment type="subunit">
    <text evidence="7">Homodimer. The tRNA molecule binds across the dimer.</text>
</comment>
<comment type="pathway">
    <text evidence="7">Aminoacyl-tRNA biosynthesis; selenocysteinyl-tRNA(Sec) biosynthesis; L-seryl-tRNA(Sec) from L-serine and tRNA(Sec): step 1/1.</text>
</comment>
<keyword evidence="2 7" id="KW-0436">Ligase</keyword>
<feature type="binding site" evidence="7">
    <location>
        <position position="299"/>
    </location>
    <ligand>
        <name>ATP</name>
        <dbReference type="ChEBI" id="CHEBI:30616"/>
    </ligand>
</feature>
<dbReference type="GO" id="GO:0004828">
    <property type="term" value="F:serine-tRNA ligase activity"/>
    <property type="evidence" value="ECO:0007669"/>
    <property type="project" value="UniProtKB-UniRule"/>
</dbReference>
<dbReference type="AlphaFoldDB" id="A0A2U9IUU6"/>
<feature type="binding site" evidence="8">
    <location>
        <position position="283"/>
    </location>
    <ligand>
        <name>L-serine</name>
        <dbReference type="ChEBI" id="CHEBI:33384"/>
    </ligand>
</feature>
<evidence type="ECO:0000256" key="9">
    <source>
        <dbReference type="PIRSR" id="PIRSR001529-2"/>
    </source>
</evidence>
<comment type="catalytic activity">
    <reaction evidence="7">
        <text>tRNA(Ser) + L-serine + ATP = L-seryl-tRNA(Ser) + AMP + diphosphate + H(+)</text>
        <dbReference type="Rhea" id="RHEA:12292"/>
        <dbReference type="Rhea" id="RHEA-COMP:9669"/>
        <dbReference type="Rhea" id="RHEA-COMP:9703"/>
        <dbReference type="ChEBI" id="CHEBI:15378"/>
        <dbReference type="ChEBI" id="CHEBI:30616"/>
        <dbReference type="ChEBI" id="CHEBI:33019"/>
        <dbReference type="ChEBI" id="CHEBI:33384"/>
        <dbReference type="ChEBI" id="CHEBI:78442"/>
        <dbReference type="ChEBI" id="CHEBI:78533"/>
        <dbReference type="ChEBI" id="CHEBI:456215"/>
        <dbReference type="EC" id="6.1.1.11"/>
    </reaction>
</comment>